<dbReference type="Proteomes" id="UP000432015">
    <property type="component" value="Unassembled WGS sequence"/>
</dbReference>
<dbReference type="SUPFAM" id="SSF46689">
    <property type="entry name" value="Homeodomain-like"/>
    <property type="match status" value="2"/>
</dbReference>
<dbReference type="PRINTS" id="PR00032">
    <property type="entry name" value="HTHARAC"/>
</dbReference>
<dbReference type="PANTHER" id="PTHR46796">
    <property type="entry name" value="HTH-TYPE TRANSCRIPTIONAL ACTIVATOR RHAS-RELATED"/>
    <property type="match status" value="1"/>
</dbReference>
<dbReference type="InterPro" id="IPR050204">
    <property type="entry name" value="AraC_XylS_family_regulators"/>
</dbReference>
<feature type="compositionally biased region" description="Basic and acidic residues" evidence="4">
    <location>
        <begin position="252"/>
        <end position="267"/>
    </location>
</feature>
<evidence type="ECO:0000256" key="1">
    <source>
        <dbReference type="ARBA" id="ARBA00023015"/>
    </source>
</evidence>
<dbReference type="AlphaFoldDB" id="A0A7K1L9G8"/>
<evidence type="ECO:0000313" key="6">
    <source>
        <dbReference type="EMBL" id="MUN40983.1"/>
    </source>
</evidence>
<keyword evidence="7" id="KW-1185">Reference proteome</keyword>
<gene>
    <name evidence="6" type="ORF">GNZ18_30910</name>
</gene>
<dbReference type="GO" id="GO:0043565">
    <property type="term" value="F:sequence-specific DNA binding"/>
    <property type="evidence" value="ECO:0007669"/>
    <property type="project" value="InterPro"/>
</dbReference>
<name>A0A7K1L9G8_9ACTN</name>
<organism evidence="6 7">
    <name type="scientific">Actinomadura litoris</name>
    <dbReference type="NCBI Taxonomy" id="2678616"/>
    <lineage>
        <taxon>Bacteria</taxon>
        <taxon>Bacillati</taxon>
        <taxon>Actinomycetota</taxon>
        <taxon>Actinomycetes</taxon>
        <taxon>Streptosporangiales</taxon>
        <taxon>Thermomonosporaceae</taxon>
        <taxon>Actinomadura</taxon>
    </lineage>
</organism>
<dbReference type="InterPro" id="IPR009057">
    <property type="entry name" value="Homeodomain-like_sf"/>
</dbReference>
<protein>
    <submittedName>
        <fullName evidence="6">Helix-turn-helix domain-containing protein</fullName>
    </submittedName>
</protein>
<dbReference type="Gene3D" id="1.10.10.60">
    <property type="entry name" value="Homeodomain-like"/>
    <property type="match status" value="2"/>
</dbReference>
<evidence type="ECO:0000313" key="7">
    <source>
        <dbReference type="Proteomes" id="UP000432015"/>
    </source>
</evidence>
<keyword evidence="3" id="KW-0804">Transcription</keyword>
<dbReference type="InterPro" id="IPR018062">
    <property type="entry name" value="HTH_AraC-typ_CS"/>
</dbReference>
<dbReference type="SMART" id="SM00342">
    <property type="entry name" value="HTH_ARAC"/>
    <property type="match status" value="1"/>
</dbReference>
<dbReference type="GO" id="GO:0003700">
    <property type="term" value="F:DNA-binding transcription factor activity"/>
    <property type="evidence" value="ECO:0007669"/>
    <property type="project" value="InterPro"/>
</dbReference>
<sequence>MEQAVVRVIETMRENLGERITVDDMARAAMFSKFHFSRIFQRITGVSPGRFLSAMRLQEAKRLLLTTSLTITEITYLVGYSSVGTFSTRFKEAVGLPPTDYRRLGGFTDTISRDCRRRGLGVATTTVSGQVRPPDTGAVGPVFVGLFPDWIPQGSPVSCTVLRRPGPYQLDKVPPGTWHVLAHAMPPGLERYQHPGDEPLIVGANGPITIRSGAGQRRADLCLRPMRVLDPPVLLALFEVRMEALGGAPQQDRARASADRAAARRAETGQVEQARA</sequence>
<dbReference type="EMBL" id="WOFH01000012">
    <property type="protein sequence ID" value="MUN40983.1"/>
    <property type="molecule type" value="Genomic_DNA"/>
</dbReference>
<comment type="caution">
    <text evidence="6">The sequence shown here is derived from an EMBL/GenBank/DDBJ whole genome shotgun (WGS) entry which is preliminary data.</text>
</comment>
<dbReference type="PROSITE" id="PS01124">
    <property type="entry name" value="HTH_ARAC_FAMILY_2"/>
    <property type="match status" value="1"/>
</dbReference>
<keyword evidence="1" id="KW-0805">Transcription regulation</keyword>
<evidence type="ECO:0000256" key="3">
    <source>
        <dbReference type="ARBA" id="ARBA00023163"/>
    </source>
</evidence>
<dbReference type="Pfam" id="PF12833">
    <property type="entry name" value="HTH_18"/>
    <property type="match status" value="1"/>
</dbReference>
<reference evidence="6 7" key="1">
    <citation type="submission" date="2019-11" db="EMBL/GenBank/DDBJ databases">
        <authorList>
            <person name="Cao P."/>
        </authorList>
    </citation>
    <scope>NUCLEOTIDE SEQUENCE [LARGE SCALE GENOMIC DNA]</scope>
    <source>
        <strain evidence="6 7">NEAU-AAG5</strain>
    </source>
</reference>
<evidence type="ECO:0000256" key="2">
    <source>
        <dbReference type="ARBA" id="ARBA00023125"/>
    </source>
</evidence>
<evidence type="ECO:0000259" key="5">
    <source>
        <dbReference type="PROSITE" id="PS01124"/>
    </source>
</evidence>
<evidence type="ECO:0000256" key="4">
    <source>
        <dbReference type="SAM" id="MobiDB-lite"/>
    </source>
</evidence>
<feature type="region of interest" description="Disordered" evidence="4">
    <location>
        <begin position="248"/>
        <end position="276"/>
    </location>
</feature>
<keyword evidence="2" id="KW-0238">DNA-binding</keyword>
<dbReference type="InterPro" id="IPR020449">
    <property type="entry name" value="Tscrpt_reg_AraC-type_HTH"/>
</dbReference>
<accession>A0A7K1L9G8</accession>
<proteinExistence type="predicted"/>
<feature type="domain" description="HTH araC/xylS-type" evidence="5">
    <location>
        <begin position="6"/>
        <end position="104"/>
    </location>
</feature>
<dbReference type="PROSITE" id="PS00041">
    <property type="entry name" value="HTH_ARAC_FAMILY_1"/>
    <property type="match status" value="1"/>
</dbReference>
<dbReference type="InterPro" id="IPR018060">
    <property type="entry name" value="HTH_AraC"/>
</dbReference>